<keyword evidence="1" id="KW-0175">Coiled coil</keyword>
<name>A0A1Q9CRQ1_SYMMI</name>
<reference evidence="3 4" key="1">
    <citation type="submission" date="2016-02" db="EMBL/GenBank/DDBJ databases">
        <title>Genome analysis of coral dinoflagellate symbionts highlights evolutionary adaptations to a symbiotic lifestyle.</title>
        <authorList>
            <person name="Aranda M."/>
            <person name="Li Y."/>
            <person name="Liew Y.J."/>
            <person name="Baumgarten S."/>
            <person name="Simakov O."/>
            <person name="Wilson M."/>
            <person name="Piel J."/>
            <person name="Ashoor H."/>
            <person name="Bougouffa S."/>
            <person name="Bajic V.B."/>
            <person name="Ryu T."/>
            <person name="Ravasi T."/>
            <person name="Bayer T."/>
            <person name="Micklem G."/>
            <person name="Kim H."/>
            <person name="Bhak J."/>
            <person name="Lajeunesse T.C."/>
            <person name="Voolstra C.R."/>
        </authorList>
    </citation>
    <scope>NUCLEOTIDE SEQUENCE [LARGE SCALE GENOMIC DNA]</scope>
    <source>
        <strain evidence="3 4">CCMP2467</strain>
    </source>
</reference>
<feature type="region of interest" description="Disordered" evidence="2">
    <location>
        <begin position="765"/>
        <end position="804"/>
    </location>
</feature>
<feature type="compositionally biased region" description="Polar residues" evidence="2">
    <location>
        <begin position="787"/>
        <end position="804"/>
    </location>
</feature>
<evidence type="ECO:0000313" key="4">
    <source>
        <dbReference type="Proteomes" id="UP000186817"/>
    </source>
</evidence>
<evidence type="ECO:0000256" key="2">
    <source>
        <dbReference type="SAM" id="MobiDB-lite"/>
    </source>
</evidence>
<dbReference type="SUPFAM" id="SSF56219">
    <property type="entry name" value="DNase I-like"/>
    <property type="match status" value="1"/>
</dbReference>
<dbReference type="InterPro" id="IPR036691">
    <property type="entry name" value="Endo/exonu/phosph_ase_sf"/>
</dbReference>
<comment type="caution">
    <text evidence="3">The sequence shown here is derived from an EMBL/GenBank/DDBJ whole genome shotgun (WGS) entry which is preliminary data.</text>
</comment>
<organism evidence="3 4">
    <name type="scientific">Symbiodinium microadriaticum</name>
    <name type="common">Dinoflagellate</name>
    <name type="synonym">Zooxanthella microadriatica</name>
    <dbReference type="NCBI Taxonomy" id="2951"/>
    <lineage>
        <taxon>Eukaryota</taxon>
        <taxon>Sar</taxon>
        <taxon>Alveolata</taxon>
        <taxon>Dinophyceae</taxon>
        <taxon>Suessiales</taxon>
        <taxon>Symbiodiniaceae</taxon>
        <taxon>Symbiodinium</taxon>
    </lineage>
</organism>
<proteinExistence type="predicted"/>
<gene>
    <name evidence="3" type="ORF">AK812_SmicGene33399</name>
</gene>
<evidence type="ECO:0000313" key="3">
    <source>
        <dbReference type="EMBL" id="OLP85590.1"/>
    </source>
</evidence>
<dbReference type="Proteomes" id="UP000186817">
    <property type="component" value="Unassembled WGS sequence"/>
</dbReference>
<keyword evidence="4" id="KW-1185">Reference proteome</keyword>
<accession>A0A1Q9CRQ1</accession>
<sequence>MGGWACAAEELQYWDVQVALDHDKSAIGCYCLNHPGQVVLNPGHLSPPLSDQKLIVCTDFEVVYWFVLCRWRDSCSLHLSWSNRSSVSFSRDYLSAGGLMTWTIRDAYGDVRWASKFEAARALGFSVTTILPKDEDEGFVAVGQSVSPFQAALIMCQIQEVCRQQGHATPNQGFTETMTLLRNKQGFMDTFFIRDHGLAHESLATRLSTPTQLEIQCPHCHLMTNQPLLLACRKCCMVACHRCLTDDCMDSHFTVVQETTAQQELDELNRLYQPPLAGRRLFSVIRVETGFQENLDCDLAQNVGQAYLYCDLPQGSTFFKDQIMVRDDYAPQHGDILHAIRNNRQDDACPLCLTHAMNRQLRLCLMCNRIGCALCIVDKCSRCTGGALSCRTCHERAADSHIRALHEHASLQLEHDTQPCLPEWDWTLSCDIEAEWELLTVLAYPSGRATVKRSLFHNTTHIVDTVKRMGYDLPSEVQIFWGDSVKPHLHKAVEGYILVVPTDQLGQGRIPVVCRTHKGEHVKMCPPTQPLNAWIRSMLNLDERQAGYKVLYRQQVLQGTSTLTLATGEVLTKVPPWSQQSRSLDCPEEGMHLLDSVFTEIPQPLQTAGLGGSFPGTITNWCGVVMLSGTFQPLPVPLPGQTWGQWTAHLPLPDHEHIWATSNGRHLPPDQPLDGRPILLRLHARGRGGGKQSGKHDALAKKLATHLQSKGVPSEEATSRAEAVINVVGTSAVQEAYDSMDPWRALKSAAGNRIRLVKPEELKAAKTRTVSAASNDRGPDPWAASDPWSQGRNPKETSPTTSDAPISLLPGFFLDQEAQPLPILQHLVAEGKGVALLNVEETQIHASANYLLSEEELAAIVVSPTPPSTGQMPCRPISFAAMHGEQKVLLRGYIVDVGQKAAKLKVRREYQATWETVAKNPLRYVWSVIDGLQQATATTWSRKYFNGRKEATADTATTWHCFAKIPGNGIDQYLTQSGKGGVFVIPKANGDASLAGHFRVIWLDHTDLDRAVTLQRTYPDILGLVRGRDTLGVRLRASDYSGTRKKIEPSWSPQGLLTDLVVEVRWSIAPLPPHTDKAAVQRIIKELNWKAVPLKQLSSTTWVVGSSATDLAPTDVFDFDNQPALITRQNVRQANLPAQMVLAAPPASKKSLVSRFTAGRWQAPAIQSQDSSMEPTPGPPVTARALMAELRDEVNQRLGDFQAQIQQTVNQVNVKVQEARDTAASCTMETEAMLQRQDARVTQLETSVQQLSNHIVTKTDLQDALKAAMELQSREIRTFLAKRSPDVTPTNDPKVRVIAVYGYHSGIKDSLTKNDILLGKILHRAQAFDLPVIVTGDLNCDINQLEAWHAAVARGYVDVAARQAALSSSEPEPTYKGQSRLDYVLCNRAAAVAFQALSADPQGFTDHAALSASFDWGLFQPVVPRWSFPRALDDQPKTLGQVASLVAQPQLHEQFCAAIQSNDAEAALGLFARIYEDKVSRAYRQVVSTTIPPKFLGRTRCKIQKLKGGPVVALPETQSLAEGFRVVCFDKARRWLQELQSLQNKDADIAKQHVLWKKIVRCEGFSPSFPEWPLSHDVVLSVPFELPSGEWIQHVAQAIQYECKLLQMLQDREKNAMILRNMKLDWSKGGRLHSQSIKPVPLGTMDSLMVKKERSFHLLRCCKGKEAQISFHDGLPTPPGTQLTFHGKEGVIQAAVVKASHKVEWNMPANG</sequence>
<protein>
    <submittedName>
        <fullName evidence="3">Uncharacterized protein</fullName>
    </submittedName>
</protein>
<dbReference type="Gene3D" id="3.60.10.10">
    <property type="entry name" value="Endonuclease/exonuclease/phosphatase"/>
    <property type="match status" value="1"/>
</dbReference>
<evidence type="ECO:0000256" key="1">
    <source>
        <dbReference type="SAM" id="Coils"/>
    </source>
</evidence>
<dbReference type="EMBL" id="LSRX01000966">
    <property type="protein sequence ID" value="OLP85590.1"/>
    <property type="molecule type" value="Genomic_DNA"/>
</dbReference>
<feature type="coiled-coil region" evidence="1">
    <location>
        <begin position="1191"/>
        <end position="1254"/>
    </location>
</feature>
<dbReference type="OrthoDB" id="408637at2759"/>